<accession>A0ABU4HVR9</accession>
<dbReference type="Gene3D" id="1.10.10.10">
    <property type="entry name" value="Winged helix-like DNA-binding domain superfamily/Winged helix DNA-binding domain"/>
    <property type="match status" value="1"/>
</dbReference>
<evidence type="ECO:0000313" key="2">
    <source>
        <dbReference type="EMBL" id="MDW5597371.1"/>
    </source>
</evidence>
<evidence type="ECO:0000256" key="1">
    <source>
        <dbReference type="ARBA" id="ARBA00023125"/>
    </source>
</evidence>
<dbReference type="Proteomes" id="UP001284601">
    <property type="component" value="Unassembled WGS sequence"/>
</dbReference>
<dbReference type="InterPro" id="IPR036388">
    <property type="entry name" value="WH-like_DNA-bd_sf"/>
</dbReference>
<dbReference type="InterPro" id="IPR000944">
    <property type="entry name" value="Tscrpt_reg_Rrf2"/>
</dbReference>
<proteinExistence type="predicted"/>
<reference evidence="2 3" key="2">
    <citation type="submission" date="2023-10" db="EMBL/GenBank/DDBJ databases">
        <authorList>
            <person name="Han X.F."/>
        </authorList>
    </citation>
    <scope>NUCLEOTIDE SEQUENCE [LARGE SCALE GENOMIC DNA]</scope>
    <source>
        <strain evidence="2 3">KCTC 39840</strain>
    </source>
</reference>
<dbReference type="PANTHER" id="PTHR33221">
    <property type="entry name" value="WINGED HELIX-TURN-HELIX TRANSCRIPTIONAL REGULATOR, RRF2 FAMILY"/>
    <property type="match status" value="1"/>
</dbReference>
<dbReference type="SUPFAM" id="SSF46785">
    <property type="entry name" value="Winged helix' DNA-binding domain"/>
    <property type="match status" value="1"/>
</dbReference>
<protein>
    <submittedName>
        <fullName evidence="2">Rrf2 family transcriptional regulator</fullName>
    </submittedName>
</protein>
<comment type="caution">
    <text evidence="2">The sequence shown here is derived from an EMBL/GenBank/DDBJ whole genome shotgun (WGS) entry which is preliminary data.</text>
</comment>
<gene>
    <name evidence="2" type="ORF">R7226_23690</name>
</gene>
<keyword evidence="3" id="KW-1185">Reference proteome</keyword>
<dbReference type="PROSITE" id="PS51197">
    <property type="entry name" value="HTH_RRF2_2"/>
    <property type="match status" value="1"/>
</dbReference>
<organism evidence="2 3">
    <name type="scientific">Conexibacter stalactiti</name>
    <dbReference type="NCBI Taxonomy" id="1940611"/>
    <lineage>
        <taxon>Bacteria</taxon>
        <taxon>Bacillati</taxon>
        <taxon>Actinomycetota</taxon>
        <taxon>Thermoleophilia</taxon>
        <taxon>Solirubrobacterales</taxon>
        <taxon>Conexibacteraceae</taxon>
        <taxon>Conexibacter</taxon>
    </lineage>
</organism>
<reference evidence="3" key="1">
    <citation type="submission" date="2023-07" db="EMBL/GenBank/DDBJ databases">
        <title>Conexibacter stalactiti sp. nov., isolated from stalactites in a lava cave and emended description of the genus Conexibacter.</title>
        <authorList>
            <person name="Lee S.D."/>
        </authorList>
    </citation>
    <scope>NUCLEOTIDE SEQUENCE [LARGE SCALE GENOMIC DNA]</scope>
    <source>
        <strain evidence="3">KCTC 39840</strain>
    </source>
</reference>
<dbReference type="NCBIfam" id="TIGR00738">
    <property type="entry name" value="rrf2_super"/>
    <property type="match status" value="1"/>
</dbReference>
<sequence length="130" mass="13840">MISITTKSPYALRALTELGRLGGAGPVPIAELARRREIPVQFLEQLFAVLRRAGVLKSQRGVKGGYSFAREPGEITVLEIVELLDGSFGADSEGVFAEAAGAARAVLAETTVADVIEREARDAGASMYYI</sequence>
<dbReference type="PROSITE" id="PS01332">
    <property type="entry name" value="HTH_RRF2_1"/>
    <property type="match status" value="1"/>
</dbReference>
<dbReference type="PANTHER" id="PTHR33221:SF5">
    <property type="entry name" value="HTH-TYPE TRANSCRIPTIONAL REGULATOR ISCR"/>
    <property type="match status" value="1"/>
</dbReference>
<dbReference type="Pfam" id="PF02082">
    <property type="entry name" value="Rrf2"/>
    <property type="match status" value="1"/>
</dbReference>
<dbReference type="InterPro" id="IPR036390">
    <property type="entry name" value="WH_DNA-bd_sf"/>
</dbReference>
<keyword evidence="1" id="KW-0238">DNA-binding</keyword>
<dbReference type="RefSeq" id="WP_318599835.1">
    <property type="nucleotide sequence ID" value="NZ_JAWSTH010000085.1"/>
</dbReference>
<name>A0ABU4HVR9_9ACTN</name>
<dbReference type="EMBL" id="JAWSTH010000085">
    <property type="protein sequence ID" value="MDW5597371.1"/>
    <property type="molecule type" value="Genomic_DNA"/>
</dbReference>
<evidence type="ECO:0000313" key="3">
    <source>
        <dbReference type="Proteomes" id="UP001284601"/>
    </source>
</evidence>
<dbReference type="InterPro" id="IPR030489">
    <property type="entry name" value="TR_Rrf2-type_CS"/>
</dbReference>